<feature type="compositionally biased region" description="Acidic residues" evidence="1">
    <location>
        <begin position="293"/>
        <end position="304"/>
    </location>
</feature>
<evidence type="ECO:0000313" key="2">
    <source>
        <dbReference type="EMBL" id="GIQ80129.1"/>
    </source>
</evidence>
<keyword evidence="3" id="KW-1185">Reference proteome</keyword>
<dbReference type="InterPro" id="IPR029058">
    <property type="entry name" value="AB_hydrolase_fold"/>
</dbReference>
<gene>
    <name evidence="2" type="ORF">KIPB_000876</name>
</gene>
<feature type="region of interest" description="Disordered" evidence="1">
    <location>
        <begin position="274"/>
        <end position="305"/>
    </location>
</feature>
<reference evidence="2 3" key="1">
    <citation type="journal article" date="2018" name="PLoS ONE">
        <title>The draft genome of Kipferlia bialata reveals reductive genome evolution in fornicate parasites.</title>
        <authorList>
            <person name="Tanifuji G."/>
            <person name="Takabayashi S."/>
            <person name="Kume K."/>
            <person name="Takagi M."/>
            <person name="Nakayama T."/>
            <person name="Kamikawa R."/>
            <person name="Inagaki Y."/>
            <person name="Hashimoto T."/>
        </authorList>
    </citation>
    <scope>NUCLEOTIDE SEQUENCE [LARGE SCALE GENOMIC DNA]</scope>
    <source>
        <strain evidence="2">NY0173</strain>
    </source>
</reference>
<dbReference type="EMBL" id="BDIP01000110">
    <property type="protein sequence ID" value="GIQ80129.1"/>
    <property type="molecule type" value="Genomic_DNA"/>
</dbReference>
<dbReference type="OrthoDB" id="9988524at2759"/>
<feature type="compositionally biased region" description="Basic and acidic residues" evidence="1">
    <location>
        <begin position="275"/>
        <end position="284"/>
    </location>
</feature>
<proteinExistence type="predicted"/>
<dbReference type="Proteomes" id="UP000265618">
    <property type="component" value="Unassembled WGS sequence"/>
</dbReference>
<dbReference type="SUPFAM" id="SSF53474">
    <property type="entry name" value="alpha/beta-Hydrolases"/>
    <property type="match status" value="1"/>
</dbReference>
<dbReference type="AlphaFoldDB" id="A0A9K3GDS6"/>
<dbReference type="PANTHER" id="PTHR42886:SF53">
    <property type="entry name" value="ALPHA_BETA-HYDROLASES SUPERFAMILY PROTEIN"/>
    <property type="match status" value="1"/>
</dbReference>
<protein>
    <recommendedName>
        <fullName evidence="4">AB hydrolase-1 domain-containing protein</fullName>
    </recommendedName>
</protein>
<evidence type="ECO:0000256" key="1">
    <source>
        <dbReference type="SAM" id="MobiDB-lite"/>
    </source>
</evidence>
<dbReference type="PANTHER" id="PTHR42886">
    <property type="entry name" value="RE40534P-RELATED"/>
    <property type="match status" value="1"/>
</dbReference>
<feature type="region of interest" description="Disordered" evidence="1">
    <location>
        <begin position="36"/>
        <end position="55"/>
    </location>
</feature>
<organism evidence="2 3">
    <name type="scientific">Kipferlia bialata</name>
    <dbReference type="NCBI Taxonomy" id="797122"/>
    <lineage>
        <taxon>Eukaryota</taxon>
        <taxon>Metamonada</taxon>
        <taxon>Carpediemonas-like organisms</taxon>
        <taxon>Kipferlia</taxon>
    </lineage>
</organism>
<dbReference type="Gene3D" id="3.40.50.1820">
    <property type="entry name" value="alpha/beta hydrolase"/>
    <property type="match status" value="1"/>
</dbReference>
<name>A0A9K3GDS6_9EUKA</name>
<evidence type="ECO:0000313" key="3">
    <source>
        <dbReference type="Proteomes" id="UP000265618"/>
    </source>
</evidence>
<sequence>MDEVAAARAAAKAEHKRLCAQGDELKIETPTGLISGTLVDRSDKGTDTDNTPGSRGDIAIMIHGLGSHRNMRFFPMLADTLPASSYRFDIQGHGKSTGEFSLSYKRDVETLEYIITHLEGMGFSVTDLIGHSKGANIVLSMHQSPLPSLRHLFICSSRHDMLGRPKGRYSDAQRKTLAETGCFRHTFSKYTGEVTVRGCDMKEREQIDMDRDHLAKWGEREARRAQEGYTPLKATVVHGRADTVIPYVDAERIRDGLERVGVACALFPLGPPKADGVEGEREGEIETPQIGEVEGEREEEEEEKPCDHMFAGYEKAVADIVMGVINAR</sequence>
<accession>A0A9K3GDS6</accession>
<evidence type="ECO:0008006" key="4">
    <source>
        <dbReference type="Google" id="ProtNLM"/>
    </source>
</evidence>
<comment type="caution">
    <text evidence="2">The sequence shown here is derived from an EMBL/GenBank/DDBJ whole genome shotgun (WGS) entry which is preliminary data.</text>
</comment>